<dbReference type="Pfam" id="PF00450">
    <property type="entry name" value="Peptidase_S10"/>
    <property type="match status" value="1"/>
</dbReference>
<keyword evidence="3 7" id="KW-0645">Protease</keyword>
<keyword evidence="8" id="KW-0812">Transmembrane</keyword>
<keyword evidence="5 7" id="KW-0378">Hydrolase</keyword>
<evidence type="ECO:0000313" key="10">
    <source>
        <dbReference type="Proteomes" id="UP001209570"/>
    </source>
</evidence>
<evidence type="ECO:0000256" key="1">
    <source>
        <dbReference type="ARBA" id="ARBA00009431"/>
    </source>
</evidence>
<evidence type="ECO:0000256" key="2">
    <source>
        <dbReference type="ARBA" id="ARBA00022645"/>
    </source>
</evidence>
<dbReference type="PANTHER" id="PTHR11802">
    <property type="entry name" value="SERINE PROTEASE FAMILY S10 SERINE CARBOXYPEPTIDASE"/>
    <property type="match status" value="1"/>
</dbReference>
<comment type="caution">
    <text evidence="9">The sequence shown here is derived from an EMBL/GenBank/DDBJ whole genome shotgun (WGS) entry which is preliminary data.</text>
</comment>
<proteinExistence type="inferred from homology"/>
<feature type="transmembrane region" description="Helical" evidence="8">
    <location>
        <begin position="26"/>
        <end position="44"/>
    </location>
</feature>
<dbReference type="SUPFAM" id="SSF53474">
    <property type="entry name" value="alpha/beta-Hydrolases"/>
    <property type="match status" value="1"/>
</dbReference>
<dbReference type="PROSITE" id="PS00131">
    <property type="entry name" value="CARBOXYPEPT_SER_SER"/>
    <property type="match status" value="1"/>
</dbReference>
<keyword evidence="10" id="KW-1185">Reference proteome</keyword>
<evidence type="ECO:0000313" key="9">
    <source>
        <dbReference type="EMBL" id="KAJ0394640.1"/>
    </source>
</evidence>
<evidence type="ECO:0000256" key="6">
    <source>
        <dbReference type="ARBA" id="ARBA00023180"/>
    </source>
</evidence>
<keyword evidence="4" id="KW-0732">Signal</keyword>
<dbReference type="InterPro" id="IPR001563">
    <property type="entry name" value="Peptidase_S10"/>
</dbReference>
<evidence type="ECO:0000256" key="7">
    <source>
        <dbReference type="RuleBase" id="RU361156"/>
    </source>
</evidence>
<dbReference type="EC" id="3.4.16.-" evidence="7"/>
<gene>
    <name evidence="9" type="ORF">P43SY_003838</name>
</gene>
<sequence>MANERTPLNAPERAGAVVRGWRRNKLFAIVGAIALTALAVATYSSTGSRSRAHDDKPQGKAVVAARADGTTEELFCGLTGHDAGYIKLPNKKDDHYFYWYFESRSQPNKDPLVLWLTGGPGCSSLMAMLTENGPCHVQPDLTTQLNPYSWTNEANVVWLDQPTNVGLSYGAKGDEDSTEDDVGENIYYFLQGFLEKHPELQGRDFYVTGESYGGHYVPAAAHFLWQKTKNGTNDVPIQLKGIAIGNGMTDPPVQWPHTMDMVENAYNISMVNESTFEEMKKTAPKCGEMLKACQTDDSVCAEGYQFCAVTQLMPLMSAKRNPYDIRMYCDQEDATKCYNLDFVGKYLDSDSVREYLGVSGKPVGRWQECNMQVNIDFYMTNDPVKSFSSYVADMLNDGVRVLVYAGDADTMCNWSGNRAWTLALDWQGKTAFNAAPERTYVTEAGITAGVVRSTPLFSFFRIFNAGHMVPQDQPAVALEMINKFLKNKWQ</sequence>
<dbReference type="GO" id="GO:0006508">
    <property type="term" value="P:proteolysis"/>
    <property type="evidence" value="ECO:0007669"/>
    <property type="project" value="UniProtKB-KW"/>
</dbReference>
<dbReference type="AlphaFoldDB" id="A0AAD5LAQ7"/>
<keyword evidence="8" id="KW-1133">Transmembrane helix</keyword>
<dbReference type="Gene3D" id="3.40.50.1820">
    <property type="entry name" value="alpha/beta hydrolase"/>
    <property type="match status" value="1"/>
</dbReference>
<comment type="similarity">
    <text evidence="1 7">Belongs to the peptidase S10 family.</text>
</comment>
<evidence type="ECO:0000256" key="4">
    <source>
        <dbReference type="ARBA" id="ARBA00022729"/>
    </source>
</evidence>
<keyword evidence="8" id="KW-0472">Membrane</keyword>
<name>A0AAD5LAQ7_PYTIN</name>
<dbReference type="PRINTS" id="PR00724">
    <property type="entry name" value="CRBOXYPTASEC"/>
</dbReference>
<dbReference type="InterPro" id="IPR029058">
    <property type="entry name" value="AB_hydrolase_fold"/>
</dbReference>
<dbReference type="EMBL" id="JAKCXM010000394">
    <property type="protein sequence ID" value="KAJ0394640.1"/>
    <property type="molecule type" value="Genomic_DNA"/>
</dbReference>
<dbReference type="PANTHER" id="PTHR11802:SF113">
    <property type="entry name" value="SERINE CARBOXYPEPTIDASE CTSA-4.1"/>
    <property type="match status" value="1"/>
</dbReference>
<evidence type="ECO:0000256" key="3">
    <source>
        <dbReference type="ARBA" id="ARBA00022670"/>
    </source>
</evidence>
<protein>
    <recommendedName>
        <fullName evidence="7">Carboxypeptidase</fullName>
        <ecNumber evidence="7">3.4.16.-</ecNumber>
    </recommendedName>
</protein>
<accession>A0AAD5LAQ7</accession>
<reference evidence="9" key="1">
    <citation type="submission" date="2021-12" db="EMBL/GenBank/DDBJ databases">
        <title>Prjna785345.</title>
        <authorList>
            <person name="Rujirawat T."/>
            <person name="Krajaejun T."/>
        </authorList>
    </citation>
    <scope>NUCLEOTIDE SEQUENCE</scope>
    <source>
        <strain evidence="9">Pi057C3</strain>
    </source>
</reference>
<dbReference type="GO" id="GO:0004185">
    <property type="term" value="F:serine-type carboxypeptidase activity"/>
    <property type="evidence" value="ECO:0007669"/>
    <property type="project" value="UniProtKB-UniRule"/>
</dbReference>
<keyword evidence="2 7" id="KW-0121">Carboxypeptidase</keyword>
<dbReference type="Proteomes" id="UP001209570">
    <property type="component" value="Unassembled WGS sequence"/>
</dbReference>
<dbReference type="Gene3D" id="1.10.287.410">
    <property type="match status" value="1"/>
</dbReference>
<evidence type="ECO:0000256" key="8">
    <source>
        <dbReference type="SAM" id="Phobius"/>
    </source>
</evidence>
<dbReference type="InterPro" id="IPR018202">
    <property type="entry name" value="Ser_caboxypep_ser_AS"/>
</dbReference>
<keyword evidence="6" id="KW-0325">Glycoprotein</keyword>
<organism evidence="9 10">
    <name type="scientific">Pythium insidiosum</name>
    <name type="common">Pythiosis disease agent</name>
    <dbReference type="NCBI Taxonomy" id="114742"/>
    <lineage>
        <taxon>Eukaryota</taxon>
        <taxon>Sar</taxon>
        <taxon>Stramenopiles</taxon>
        <taxon>Oomycota</taxon>
        <taxon>Peronosporomycetes</taxon>
        <taxon>Pythiales</taxon>
        <taxon>Pythiaceae</taxon>
        <taxon>Pythium</taxon>
    </lineage>
</organism>
<evidence type="ECO:0000256" key="5">
    <source>
        <dbReference type="ARBA" id="ARBA00022801"/>
    </source>
</evidence>